<evidence type="ECO:0000313" key="2">
    <source>
        <dbReference type="Proteomes" id="UP000187429"/>
    </source>
</evidence>
<proteinExistence type="predicted"/>
<dbReference type="Proteomes" id="UP000187429">
    <property type="component" value="Unassembled WGS sequence"/>
</dbReference>
<gene>
    <name evidence="1" type="ORF">AYI69_g9668</name>
</gene>
<protein>
    <submittedName>
        <fullName evidence="1">Uncharacterized protein</fullName>
    </submittedName>
</protein>
<comment type="caution">
    <text evidence="1">The sequence shown here is derived from an EMBL/GenBank/DDBJ whole genome shotgun (WGS) entry which is preliminary data.</text>
</comment>
<accession>A0A1R1XB72</accession>
<organism evidence="1 2">
    <name type="scientific">Smittium culicis</name>
    <dbReference type="NCBI Taxonomy" id="133412"/>
    <lineage>
        <taxon>Eukaryota</taxon>
        <taxon>Fungi</taxon>
        <taxon>Fungi incertae sedis</taxon>
        <taxon>Zoopagomycota</taxon>
        <taxon>Kickxellomycotina</taxon>
        <taxon>Harpellomycetes</taxon>
        <taxon>Harpellales</taxon>
        <taxon>Legeriomycetaceae</taxon>
        <taxon>Smittium</taxon>
    </lineage>
</organism>
<dbReference type="AlphaFoldDB" id="A0A1R1XB72"/>
<feature type="non-terminal residue" evidence="1">
    <location>
        <position position="21"/>
    </location>
</feature>
<dbReference type="EMBL" id="LSSM01005824">
    <property type="protein sequence ID" value="OMJ11874.1"/>
    <property type="molecule type" value="Genomic_DNA"/>
</dbReference>
<evidence type="ECO:0000313" key="1">
    <source>
        <dbReference type="EMBL" id="OMJ11874.1"/>
    </source>
</evidence>
<sequence length="21" mass="2412">MILNEEGTLLQFRAIGLGIHW</sequence>
<keyword evidence="2" id="KW-1185">Reference proteome</keyword>
<name>A0A1R1XB72_9FUNG</name>
<reference evidence="2" key="1">
    <citation type="submission" date="2017-01" db="EMBL/GenBank/DDBJ databases">
        <authorList>
            <person name="Wang Y."/>
            <person name="White M."/>
            <person name="Kvist S."/>
            <person name="Moncalvo J.-M."/>
        </authorList>
    </citation>
    <scope>NUCLEOTIDE SEQUENCE [LARGE SCALE GENOMIC DNA]</scope>
    <source>
        <strain evidence="2">ID-206-W2</strain>
    </source>
</reference>